<dbReference type="Pfam" id="PF07059">
    <property type="entry name" value="EDR2_C"/>
    <property type="match status" value="1"/>
</dbReference>
<name>A0A9E7G8S7_9LILI</name>
<reference evidence="2" key="1">
    <citation type="submission" date="2022-05" db="EMBL/GenBank/DDBJ databases">
        <title>The Musa troglodytarum L. genome provides insights into the mechanism of non-climacteric behaviour and enrichment of carotenoids.</title>
        <authorList>
            <person name="Wang J."/>
        </authorList>
    </citation>
    <scope>NUCLEOTIDE SEQUENCE</scope>
    <source>
        <tissue evidence="2">Leaf</tissue>
    </source>
</reference>
<keyword evidence="3" id="KW-1185">Reference proteome</keyword>
<organism evidence="2 3">
    <name type="scientific">Musa troglodytarum</name>
    <name type="common">fe'i banana</name>
    <dbReference type="NCBI Taxonomy" id="320322"/>
    <lineage>
        <taxon>Eukaryota</taxon>
        <taxon>Viridiplantae</taxon>
        <taxon>Streptophyta</taxon>
        <taxon>Embryophyta</taxon>
        <taxon>Tracheophyta</taxon>
        <taxon>Spermatophyta</taxon>
        <taxon>Magnoliopsida</taxon>
        <taxon>Liliopsida</taxon>
        <taxon>Zingiberales</taxon>
        <taxon>Musaceae</taxon>
        <taxon>Musa</taxon>
    </lineage>
</organism>
<dbReference type="PANTHER" id="PTHR31558:SF40">
    <property type="entry name" value="EXPRESSED PROTEIN"/>
    <property type="match status" value="1"/>
</dbReference>
<dbReference type="Proteomes" id="UP001055439">
    <property type="component" value="Chromosome 6"/>
</dbReference>
<dbReference type="InterPro" id="IPR009769">
    <property type="entry name" value="EDR2_C"/>
</dbReference>
<feature type="domain" description="Protein ENHANCED DISEASE RESISTANCE 2 C-terminal" evidence="1">
    <location>
        <begin position="300"/>
        <end position="498"/>
    </location>
</feature>
<evidence type="ECO:0000313" key="2">
    <source>
        <dbReference type="EMBL" id="URE09870.1"/>
    </source>
</evidence>
<gene>
    <name evidence="2" type="ORF">MUK42_04540</name>
</gene>
<accession>A0A9E7G8S7</accession>
<evidence type="ECO:0000259" key="1">
    <source>
        <dbReference type="Pfam" id="PF07059"/>
    </source>
</evidence>
<sequence>MGACVSTLNRRPRSWKYSLRSRKCCRKISASVPDAPATRKSDLPNRFTCSQIVRVKTAATTSRKSEVSNLAFHLTQLQWHHSQMERNVLCQEEVWFDSVSFLESESDDDFSSVCGDCLSSINGSIGTQMLQYENASLLVDAVCKFEELLDTTPTALAVEQHIETDGGKTEKLLSNDECEDADRLEIVNPQGSYIQLEKVDEAKLRNQTESCTKMKKVLEDICGSFKGLKEIRHDTEENFRDTPLMQLSSSCAPHLVPSISFNSKTQQFPTTSPQCQKRRSAVIRVSVKRKSKDGDETTEFLSHIAQHIELPSVKAREKVPSLLVVNIQLPTYPAAMFLGDGDGEGMSLVLYFKISDNFDEETSPQFQDTIRRFVNDEIEKVKGFPMDSTTPYRERLKILAGLANPEDLQLNSAEKKLVHAYNAKPVLSRPQHNFFQGSNYFEIDLDVHRFSYISRKGFEAFRERLKHGILDLGLTIQAQKQEELPEHLLCCVRLNRIDFVNHGQIPALMMVDHDM</sequence>
<evidence type="ECO:0000313" key="3">
    <source>
        <dbReference type="Proteomes" id="UP001055439"/>
    </source>
</evidence>
<proteinExistence type="predicted"/>
<dbReference type="PANTHER" id="PTHR31558">
    <property type="entry name" value="CW14 PROTEIN"/>
    <property type="match status" value="1"/>
</dbReference>
<dbReference type="AlphaFoldDB" id="A0A9E7G8S7"/>
<dbReference type="OrthoDB" id="9970435at2759"/>
<dbReference type="EMBL" id="CP097508">
    <property type="protein sequence ID" value="URE09870.1"/>
    <property type="molecule type" value="Genomic_DNA"/>
</dbReference>
<protein>
    <submittedName>
        <fullName evidence="2">DUF1336 domain containing protein</fullName>
    </submittedName>
</protein>